<dbReference type="PROSITE" id="PS51257">
    <property type="entry name" value="PROKAR_LIPOPROTEIN"/>
    <property type="match status" value="1"/>
</dbReference>
<protein>
    <submittedName>
        <fullName evidence="1">Uncharacterized protein</fullName>
    </submittedName>
</protein>
<gene>
    <name evidence="1" type="ORF">JCM31826_00630</name>
</gene>
<sequence>MFKYFASILAYIFLSFSCRKLDSLPQDAYFEPLTISWDEDGISHRYKVGENALYSRSFTVLNSDENRVFVHEFYINDNNFIRISLASEKSAVQIEQDLEELFQSNREIFFETVDYISSGKSVIEFLENRTLTASSITNLNLQNKIKILQSRKVQISNKFYYEAEISFSCTLINVSDNSTRTLNNGKAKIAIRYK</sequence>
<dbReference type="EMBL" id="BHZE01000001">
    <property type="protein sequence ID" value="GCD76581.1"/>
    <property type="molecule type" value="Genomic_DNA"/>
</dbReference>
<evidence type="ECO:0000313" key="1">
    <source>
        <dbReference type="EMBL" id="GCD76581.1"/>
    </source>
</evidence>
<keyword evidence="2" id="KW-1185">Reference proteome</keyword>
<reference evidence="1 2" key="1">
    <citation type="submission" date="2018-11" db="EMBL/GenBank/DDBJ databases">
        <title>Schleiferia aggregans sp. nov., a moderately thermophilic heterotrophic bacterium isolated from microbial mats at a terrestrial hot spring.</title>
        <authorList>
            <person name="Iino T."/>
            <person name="Ohkuma M."/>
            <person name="Haruta S."/>
        </authorList>
    </citation>
    <scope>NUCLEOTIDE SEQUENCE [LARGE SCALE GENOMIC DNA]</scope>
    <source>
        <strain evidence="1 2">LA</strain>
    </source>
</reference>
<accession>A0A401XHT9</accession>
<evidence type="ECO:0000313" key="2">
    <source>
        <dbReference type="Proteomes" id="UP000286715"/>
    </source>
</evidence>
<dbReference type="AlphaFoldDB" id="A0A401XHT9"/>
<proteinExistence type="predicted"/>
<dbReference type="Proteomes" id="UP000286715">
    <property type="component" value="Unassembled WGS sequence"/>
</dbReference>
<comment type="caution">
    <text evidence="1">The sequence shown here is derived from an EMBL/GenBank/DDBJ whole genome shotgun (WGS) entry which is preliminary data.</text>
</comment>
<dbReference type="OrthoDB" id="1143206at2"/>
<organism evidence="1 2">
    <name type="scientific">Thermaurantimonas aggregans</name>
    <dbReference type="NCBI Taxonomy" id="2173829"/>
    <lineage>
        <taxon>Bacteria</taxon>
        <taxon>Pseudomonadati</taxon>
        <taxon>Bacteroidota</taxon>
        <taxon>Flavobacteriia</taxon>
        <taxon>Flavobacteriales</taxon>
        <taxon>Schleiferiaceae</taxon>
        <taxon>Thermaurantimonas</taxon>
    </lineage>
</organism>
<name>A0A401XHT9_9FLAO</name>
<dbReference type="RefSeq" id="WP_124396661.1">
    <property type="nucleotide sequence ID" value="NZ_BHZE01000001.1"/>
</dbReference>